<evidence type="ECO:0000259" key="1">
    <source>
        <dbReference type="Pfam" id="PF13115"/>
    </source>
</evidence>
<sequence length="137" mass="15242">MLIKYVVITLLLLVNNPLLAGTLLPVTVQTSQYNISTSPTDPPIRLNQIQSWIIAINDPSGQPVQGLQFSVDGGMPAHKHGLPTQPRLTEETEPGKYIIDGVKFNMYGKWQIELTGINESDQFHQIIKIDIDHVNSN</sequence>
<dbReference type="EMBL" id="RJLM01000006">
    <property type="protein sequence ID" value="RWX54559.1"/>
    <property type="molecule type" value="Genomic_DNA"/>
</dbReference>
<dbReference type="Proteomes" id="UP000287563">
    <property type="component" value="Unassembled WGS sequence"/>
</dbReference>
<evidence type="ECO:0000313" key="2">
    <source>
        <dbReference type="EMBL" id="RWX54559.1"/>
    </source>
</evidence>
<reference evidence="2 3" key="1">
    <citation type="submission" date="2018-11" db="EMBL/GenBank/DDBJ databases">
        <title>Photobacterium sp. BEI247 sp. nov., a marine bacterium isolated from Yongle Blue Hole in the South China Sea.</title>
        <authorList>
            <person name="Wang X."/>
        </authorList>
    </citation>
    <scope>NUCLEOTIDE SEQUENCE [LARGE SCALE GENOMIC DNA]</scope>
    <source>
        <strain evidence="3">BEI247</strain>
    </source>
</reference>
<keyword evidence="3" id="KW-1185">Reference proteome</keyword>
<comment type="caution">
    <text evidence="2">The sequence shown here is derived from an EMBL/GenBank/DDBJ whole genome shotgun (WGS) entry which is preliminary data.</text>
</comment>
<dbReference type="RefSeq" id="WP_128784828.1">
    <property type="nucleotide sequence ID" value="NZ_RJLM01000006.1"/>
</dbReference>
<dbReference type="OrthoDB" id="330101at2"/>
<feature type="domain" description="YtkA-like" evidence="1">
    <location>
        <begin position="33"/>
        <end position="114"/>
    </location>
</feature>
<gene>
    <name evidence="2" type="ORF">EDI28_15790</name>
</gene>
<accession>A0A3S3SXT0</accession>
<proteinExistence type="predicted"/>
<evidence type="ECO:0000313" key="3">
    <source>
        <dbReference type="Proteomes" id="UP000287563"/>
    </source>
</evidence>
<organism evidence="2 3">
    <name type="scientific">Photobacterium chitinilyticum</name>
    <dbReference type="NCBI Taxonomy" id="2485123"/>
    <lineage>
        <taxon>Bacteria</taxon>
        <taxon>Pseudomonadati</taxon>
        <taxon>Pseudomonadota</taxon>
        <taxon>Gammaproteobacteria</taxon>
        <taxon>Vibrionales</taxon>
        <taxon>Vibrionaceae</taxon>
        <taxon>Photobacterium</taxon>
    </lineage>
</organism>
<dbReference type="Pfam" id="PF13115">
    <property type="entry name" value="YtkA"/>
    <property type="match status" value="1"/>
</dbReference>
<name>A0A3S3SXT0_9GAMM</name>
<protein>
    <recommendedName>
        <fullName evidence="1">YtkA-like domain-containing protein</fullName>
    </recommendedName>
</protein>
<dbReference type="InterPro" id="IPR032693">
    <property type="entry name" value="YtkA-like_dom"/>
</dbReference>
<dbReference type="AlphaFoldDB" id="A0A3S3SXT0"/>